<keyword evidence="3" id="KW-0548">Nucleotidyltransferase</keyword>
<dbReference type="Pfam" id="PF14461">
    <property type="entry name" value="Prok-E2_B"/>
    <property type="match status" value="1"/>
</dbReference>
<dbReference type="PANTHER" id="PTHR43267">
    <property type="entry name" value="TRNA THREONYLCARBAMOYLADENOSINE DEHYDRATASE"/>
    <property type="match status" value="1"/>
</dbReference>
<evidence type="ECO:0000313" key="4">
    <source>
        <dbReference type="Proteomes" id="UP001595539"/>
    </source>
</evidence>
<dbReference type="InterPro" id="IPR045886">
    <property type="entry name" value="ThiF/MoeB/HesA"/>
</dbReference>
<comment type="caution">
    <text evidence="3">The sequence shown here is derived from an EMBL/GenBank/DDBJ whole genome shotgun (WGS) entry which is preliminary data.</text>
</comment>
<evidence type="ECO:0000313" key="3">
    <source>
        <dbReference type="EMBL" id="MFC3631826.1"/>
    </source>
</evidence>
<organism evidence="3 4">
    <name type="scientific">Paracoccus angustae</name>
    <dbReference type="NCBI Taxonomy" id="1671480"/>
    <lineage>
        <taxon>Bacteria</taxon>
        <taxon>Pseudomonadati</taxon>
        <taxon>Pseudomonadota</taxon>
        <taxon>Alphaproteobacteria</taxon>
        <taxon>Rhodobacterales</taxon>
        <taxon>Paracoccaceae</taxon>
        <taxon>Paracoccus</taxon>
    </lineage>
</organism>
<feature type="domain" description="THIF-type NAD/FAD binding fold" evidence="1">
    <location>
        <begin position="302"/>
        <end position="456"/>
    </location>
</feature>
<proteinExistence type="predicted"/>
<protein>
    <submittedName>
        <fullName evidence="3">ThiF family adenylyltransferase</fullName>
    </submittedName>
</protein>
<dbReference type="Gene3D" id="3.40.50.720">
    <property type="entry name" value="NAD(P)-binding Rossmann-like Domain"/>
    <property type="match status" value="1"/>
</dbReference>
<keyword evidence="3" id="KW-0808">Transferase</keyword>
<sequence>MPLERADVSCIRQDMVGGWRVTLETVGGPRVVDIMVPASFPFQPARVRLVDLPDDEDWPHVEKDNVLCLVSETATFDPDDPAGGVIILLNMVADLAKLVAKGRGDDEFRREVLSYWGNGVPGSRKQILSLVEPTLASSRLVRVWNGPVRQVIADNADDLLHWLRNQYSRTRQYRLDVGALIWLGDPLTPTHFPKTAADILKLAKSVGADDILVRAAAATTGDLTVCLGMETENGVAIAGLTVPRPRPVRGQDPVHKGFRLGKTPPLLVAQRFFGPDEILRANLKRMDHSWIHGRDQDSRTWEIREQTVLIFGCGSIGAPVAVALAQAGVSKFIFVDPDVLNPSNLSRHPLGAQYLGQYKSEALATKLRQDLPHLTARPIVGRIEDVLLIARDLAEADLIVSAVGNWGAEAMLDAWSEANGRPVPIVYGWTEAHACAGHAVAVMKEGKSFRDGFDNTGLPHLRVGEFPHSTMRQEPACGAVYQPYGPIELQGSLAVIGELVLDVMLDPPTQSVHRLWIGRERYLRQVGGQWSPEWAKLMGSRTEGGFLHDLPWASALGDRSLAA</sequence>
<dbReference type="PANTHER" id="PTHR43267:SF1">
    <property type="entry name" value="TRNA THREONYLCARBAMOYLADENOSINE DEHYDRATASE"/>
    <property type="match status" value="1"/>
</dbReference>
<dbReference type="CDD" id="cd01483">
    <property type="entry name" value="E1_enzyme_family"/>
    <property type="match status" value="1"/>
</dbReference>
<dbReference type="InterPro" id="IPR035985">
    <property type="entry name" value="Ubiquitin-activating_enz"/>
</dbReference>
<dbReference type="RefSeq" id="WP_377764221.1">
    <property type="nucleotide sequence ID" value="NZ_JBHRXY010000046.1"/>
</dbReference>
<dbReference type="InterPro" id="IPR032701">
    <property type="entry name" value="Prok-E2_B_dom"/>
</dbReference>
<accession>A0ABV7UB41</accession>
<reference evidence="4" key="1">
    <citation type="journal article" date="2019" name="Int. J. Syst. Evol. Microbiol.">
        <title>The Global Catalogue of Microorganisms (GCM) 10K type strain sequencing project: providing services to taxonomists for standard genome sequencing and annotation.</title>
        <authorList>
            <consortium name="The Broad Institute Genomics Platform"/>
            <consortium name="The Broad Institute Genome Sequencing Center for Infectious Disease"/>
            <person name="Wu L."/>
            <person name="Ma J."/>
        </authorList>
    </citation>
    <scope>NUCLEOTIDE SEQUENCE [LARGE SCALE GENOMIC DNA]</scope>
    <source>
        <strain evidence="4">KCTC 42473</strain>
    </source>
</reference>
<dbReference type="Proteomes" id="UP001595539">
    <property type="component" value="Unassembled WGS sequence"/>
</dbReference>
<evidence type="ECO:0000259" key="1">
    <source>
        <dbReference type="Pfam" id="PF00899"/>
    </source>
</evidence>
<feature type="domain" description="Prokaryotic E2 family B" evidence="2">
    <location>
        <begin position="23"/>
        <end position="117"/>
    </location>
</feature>
<gene>
    <name evidence="3" type="ORF">ACFOM8_20595</name>
</gene>
<dbReference type="GO" id="GO:0016779">
    <property type="term" value="F:nucleotidyltransferase activity"/>
    <property type="evidence" value="ECO:0007669"/>
    <property type="project" value="UniProtKB-KW"/>
</dbReference>
<dbReference type="InterPro" id="IPR000594">
    <property type="entry name" value="ThiF_NAD_FAD-bd"/>
</dbReference>
<dbReference type="Pfam" id="PF00899">
    <property type="entry name" value="ThiF"/>
    <property type="match status" value="1"/>
</dbReference>
<dbReference type="EMBL" id="JBHRXY010000046">
    <property type="protein sequence ID" value="MFC3631826.1"/>
    <property type="molecule type" value="Genomic_DNA"/>
</dbReference>
<keyword evidence="4" id="KW-1185">Reference proteome</keyword>
<dbReference type="SUPFAM" id="SSF69572">
    <property type="entry name" value="Activating enzymes of the ubiquitin-like proteins"/>
    <property type="match status" value="1"/>
</dbReference>
<evidence type="ECO:0000259" key="2">
    <source>
        <dbReference type="Pfam" id="PF14461"/>
    </source>
</evidence>
<name>A0ABV7UB41_9RHOB</name>